<keyword evidence="2" id="KW-0677">Repeat</keyword>
<dbReference type="AlphaFoldDB" id="A0A2M8PC64"/>
<keyword evidence="4" id="KW-0418">Kinase</keyword>
<dbReference type="InterPro" id="IPR015943">
    <property type="entry name" value="WD40/YVTN_repeat-like_dom_sf"/>
</dbReference>
<evidence type="ECO:0000256" key="1">
    <source>
        <dbReference type="ARBA" id="ARBA00022574"/>
    </source>
</evidence>
<evidence type="ECO:0000313" key="5">
    <source>
        <dbReference type="Proteomes" id="UP000229681"/>
    </source>
</evidence>
<feature type="non-terminal residue" evidence="4">
    <location>
        <position position="1"/>
    </location>
</feature>
<gene>
    <name evidence="4" type="ORF">CUN49_12080</name>
</gene>
<sequence length="69" mass="7529">SSVSWSPDGRYLASGSDDRTVRIWDAASGQLLQTLKGHTYLVWSVSWSPDGRYLASGSADGTIRLWGAR</sequence>
<name>A0A2M8PC64_9CHLR</name>
<protein>
    <submittedName>
        <fullName evidence="4">Protein kinase</fullName>
    </submittedName>
</protein>
<evidence type="ECO:0000256" key="2">
    <source>
        <dbReference type="ARBA" id="ARBA00022737"/>
    </source>
</evidence>
<proteinExistence type="predicted"/>
<feature type="repeat" description="WD" evidence="3">
    <location>
        <begin position="1"/>
        <end position="34"/>
    </location>
</feature>
<dbReference type="PRINTS" id="PR00320">
    <property type="entry name" value="GPROTEINBRPT"/>
</dbReference>
<reference evidence="4 5" key="1">
    <citation type="submission" date="2017-11" db="EMBL/GenBank/DDBJ databases">
        <title>Evolution of Phototrophy in the Chloroflexi Phylum Driven by Horizontal Gene Transfer.</title>
        <authorList>
            <person name="Ward L.M."/>
            <person name="Hemp J."/>
            <person name="Shih P.M."/>
            <person name="Mcglynn S.E."/>
            <person name="Fischer W."/>
        </authorList>
    </citation>
    <scope>NUCLEOTIDE SEQUENCE [LARGE SCALE GENOMIC DNA]</scope>
    <source>
        <strain evidence="4">JP3_13</strain>
    </source>
</reference>
<dbReference type="PROSITE" id="PS50294">
    <property type="entry name" value="WD_REPEATS_REGION"/>
    <property type="match status" value="2"/>
</dbReference>
<dbReference type="InterPro" id="IPR019775">
    <property type="entry name" value="WD40_repeat_CS"/>
</dbReference>
<dbReference type="GO" id="GO:0016301">
    <property type="term" value="F:kinase activity"/>
    <property type="evidence" value="ECO:0007669"/>
    <property type="project" value="UniProtKB-KW"/>
</dbReference>
<dbReference type="SMART" id="SM00320">
    <property type="entry name" value="WD40"/>
    <property type="match status" value="2"/>
</dbReference>
<dbReference type="PROSITE" id="PS50082">
    <property type="entry name" value="WD_REPEATS_2"/>
    <property type="match status" value="2"/>
</dbReference>
<dbReference type="PANTHER" id="PTHR19879:SF9">
    <property type="entry name" value="TRANSCRIPTION INITIATION FACTOR TFIID SUBUNIT 5"/>
    <property type="match status" value="1"/>
</dbReference>
<dbReference type="InterPro" id="IPR036322">
    <property type="entry name" value="WD40_repeat_dom_sf"/>
</dbReference>
<dbReference type="InterPro" id="IPR001680">
    <property type="entry name" value="WD40_rpt"/>
</dbReference>
<dbReference type="PANTHER" id="PTHR19879">
    <property type="entry name" value="TRANSCRIPTION INITIATION FACTOR TFIID"/>
    <property type="match status" value="1"/>
</dbReference>
<organism evidence="4 5">
    <name type="scientific">Candidatus Thermofonsia Clade 1 bacterium</name>
    <dbReference type="NCBI Taxonomy" id="2364210"/>
    <lineage>
        <taxon>Bacteria</taxon>
        <taxon>Bacillati</taxon>
        <taxon>Chloroflexota</taxon>
        <taxon>Candidatus Thermofontia</taxon>
        <taxon>Candidatus Thermofonsia Clade 1</taxon>
    </lineage>
</organism>
<evidence type="ECO:0000313" key="4">
    <source>
        <dbReference type="EMBL" id="PJF35147.1"/>
    </source>
</evidence>
<feature type="repeat" description="WD" evidence="3">
    <location>
        <begin position="35"/>
        <end position="69"/>
    </location>
</feature>
<dbReference type="Proteomes" id="UP000229681">
    <property type="component" value="Unassembled WGS sequence"/>
</dbReference>
<dbReference type="SUPFAM" id="SSF50978">
    <property type="entry name" value="WD40 repeat-like"/>
    <property type="match status" value="1"/>
</dbReference>
<accession>A0A2M8PC64</accession>
<keyword evidence="1 3" id="KW-0853">WD repeat</keyword>
<comment type="caution">
    <text evidence="4">The sequence shown here is derived from an EMBL/GenBank/DDBJ whole genome shotgun (WGS) entry which is preliminary data.</text>
</comment>
<keyword evidence="4" id="KW-0808">Transferase</keyword>
<dbReference type="PROSITE" id="PS00678">
    <property type="entry name" value="WD_REPEATS_1"/>
    <property type="match status" value="1"/>
</dbReference>
<dbReference type="EMBL" id="PGTM01000200">
    <property type="protein sequence ID" value="PJF35147.1"/>
    <property type="molecule type" value="Genomic_DNA"/>
</dbReference>
<dbReference type="Gene3D" id="2.130.10.10">
    <property type="entry name" value="YVTN repeat-like/Quinoprotein amine dehydrogenase"/>
    <property type="match status" value="1"/>
</dbReference>
<evidence type="ECO:0000256" key="3">
    <source>
        <dbReference type="PROSITE-ProRule" id="PRU00221"/>
    </source>
</evidence>
<dbReference type="InterPro" id="IPR020472">
    <property type="entry name" value="WD40_PAC1"/>
</dbReference>
<dbReference type="Pfam" id="PF00400">
    <property type="entry name" value="WD40"/>
    <property type="match status" value="2"/>
</dbReference>